<dbReference type="PANTHER" id="PTHR47237:SF2">
    <property type="entry name" value="BLL4206 PROTEIN"/>
    <property type="match status" value="1"/>
</dbReference>
<keyword evidence="3" id="KW-1185">Reference proteome</keyword>
<evidence type="ECO:0000313" key="2">
    <source>
        <dbReference type="EMBL" id="GGY01314.1"/>
    </source>
</evidence>
<dbReference type="PROSITE" id="PS51186">
    <property type="entry name" value="GNAT"/>
    <property type="match status" value="1"/>
</dbReference>
<reference evidence="3" key="1">
    <citation type="journal article" date="2019" name="Int. J. Syst. Evol. Microbiol.">
        <title>The Global Catalogue of Microorganisms (GCM) 10K type strain sequencing project: providing services to taxonomists for standard genome sequencing and annotation.</title>
        <authorList>
            <consortium name="The Broad Institute Genomics Platform"/>
            <consortium name="The Broad Institute Genome Sequencing Center for Infectious Disease"/>
            <person name="Wu L."/>
            <person name="Ma J."/>
        </authorList>
    </citation>
    <scope>NUCLEOTIDE SEQUENCE [LARGE SCALE GENOMIC DNA]</scope>
    <source>
        <strain evidence="3">KCTC 22228</strain>
    </source>
</reference>
<name>A0ABQ2Z2K0_9GAMM</name>
<dbReference type="InterPro" id="IPR000182">
    <property type="entry name" value="GNAT_dom"/>
</dbReference>
<dbReference type="InterPro" id="IPR041496">
    <property type="entry name" value="YitH/HolE_GNAT"/>
</dbReference>
<gene>
    <name evidence="2" type="ORF">GCM10007160_31430</name>
</gene>
<sequence>METQNSKTEITYRRMLESDHPAAYQLSQAVRWPHRLEDWQFLHRVGSGFVAERNGQPIGTALCWSHGDDYGSLGMVIVSPEAQGNGIGGELMNRLLVELGERNTLLCATPAGQPLYERLGFKAIGRIHQHQGTIVQPEVVAPPAGESIRPIESDDCPRLAELAARACGMPRATLLNSLLNVSEGIVLDNDGELTGFALMRRFGRGYVIGPVVALDADRAKAMISYLIGLCVDSFVRIDVPDSCELSPWLNEIGLVQVDTPVVMVRGEPPHADPSMRQFAVSGQAIG</sequence>
<protein>
    <submittedName>
        <fullName evidence="2">N-acetyltransferase</fullName>
    </submittedName>
</protein>
<dbReference type="Gene3D" id="3.40.630.90">
    <property type="match status" value="1"/>
</dbReference>
<dbReference type="PANTHER" id="PTHR47237">
    <property type="entry name" value="SLL0310 PROTEIN"/>
    <property type="match status" value="1"/>
</dbReference>
<organism evidence="2 3">
    <name type="scientific">Litchfieldella qijiaojingensis</name>
    <dbReference type="NCBI Taxonomy" id="980347"/>
    <lineage>
        <taxon>Bacteria</taxon>
        <taxon>Pseudomonadati</taxon>
        <taxon>Pseudomonadota</taxon>
        <taxon>Gammaproteobacteria</taxon>
        <taxon>Oceanospirillales</taxon>
        <taxon>Halomonadaceae</taxon>
        <taxon>Litchfieldella</taxon>
    </lineage>
</organism>
<dbReference type="Gene3D" id="3.40.630.30">
    <property type="match status" value="1"/>
</dbReference>
<dbReference type="InterPro" id="IPR052729">
    <property type="entry name" value="Acyl/Acetyltrans_Enzymes"/>
</dbReference>
<evidence type="ECO:0000259" key="1">
    <source>
        <dbReference type="PROSITE" id="PS51186"/>
    </source>
</evidence>
<accession>A0ABQ2Z2K0</accession>
<comment type="caution">
    <text evidence="2">The sequence shown here is derived from an EMBL/GenBank/DDBJ whole genome shotgun (WGS) entry which is preliminary data.</text>
</comment>
<dbReference type="RefSeq" id="WP_229803648.1">
    <property type="nucleotide sequence ID" value="NZ_BMXS01000018.1"/>
</dbReference>
<dbReference type="Pfam" id="PF18014">
    <property type="entry name" value="Acetyltransf_18"/>
    <property type="match status" value="1"/>
</dbReference>
<proteinExistence type="predicted"/>
<dbReference type="Pfam" id="PF13508">
    <property type="entry name" value="Acetyltransf_7"/>
    <property type="match status" value="1"/>
</dbReference>
<evidence type="ECO:0000313" key="3">
    <source>
        <dbReference type="Proteomes" id="UP000653056"/>
    </source>
</evidence>
<dbReference type="Proteomes" id="UP000653056">
    <property type="component" value="Unassembled WGS sequence"/>
</dbReference>
<dbReference type="InterPro" id="IPR016181">
    <property type="entry name" value="Acyl_CoA_acyltransferase"/>
</dbReference>
<feature type="domain" description="N-acetyltransferase" evidence="1">
    <location>
        <begin position="10"/>
        <end position="152"/>
    </location>
</feature>
<dbReference type="CDD" id="cd04301">
    <property type="entry name" value="NAT_SF"/>
    <property type="match status" value="1"/>
</dbReference>
<dbReference type="EMBL" id="BMXS01000018">
    <property type="protein sequence ID" value="GGY01314.1"/>
    <property type="molecule type" value="Genomic_DNA"/>
</dbReference>
<dbReference type="SUPFAM" id="SSF55729">
    <property type="entry name" value="Acyl-CoA N-acyltransferases (Nat)"/>
    <property type="match status" value="1"/>
</dbReference>